<evidence type="ECO:0000259" key="6">
    <source>
        <dbReference type="PROSITE" id="PS50977"/>
    </source>
</evidence>
<reference evidence="7" key="1">
    <citation type="submission" date="2023-04" db="EMBL/GenBank/DDBJ databases">
        <title>Comparative genomic analysis of Cohnella hashimotonis sp. nov., isolated from the International Space Station.</title>
        <authorList>
            <person name="Venkateswaran K."/>
            <person name="Simpson A."/>
        </authorList>
    </citation>
    <scope>NUCLEOTIDE SEQUENCE</scope>
    <source>
        <strain evidence="7">F6_2S_P_1</strain>
    </source>
</reference>
<feature type="DNA-binding region" description="H-T-H motif" evidence="5">
    <location>
        <begin position="42"/>
        <end position="61"/>
    </location>
</feature>
<evidence type="ECO:0000256" key="4">
    <source>
        <dbReference type="ARBA" id="ARBA00023163"/>
    </source>
</evidence>
<comment type="caution">
    <text evidence="7">The sequence shown here is derived from an EMBL/GenBank/DDBJ whole genome shotgun (WGS) entry which is preliminary data.</text>
</comment>
<proteinExistence type="inferred from homology"/>
<name>A0ABT6TJG8_9BACL</name>
<dbReference type="Pfam" id="PF00440">
    <property type="entry name" value="TetR_N"/>
    <property type="match status" value="1"/>
</dbReference>
<dbReference type="PROSITE" id="PS50977">
    <property type="entry name" value="HTH_TETR_2"/>
    <property type="match status" value="1"/>
</dbReference>
<keyword evidence="4" id="KW-0804">Transcription</keyword>
<dbReference type="PRINTS" id="PR00455">
    <property type="entry name" value="HTHTETR"/>
</dbReference>
<feature type="domain" description="HTH tetR-type" evidence="6">
    <location>
        <begin position="19"/>
        <end position="79"/>
    </location>
</feature>
<dbReference type="PANTHER" id="PTHR30055">
    <property type="entry name" value="HTH-TYPE TRANSCRIPTIONAL REGULATOR RUTR"/>
    <property type="match status" value="1"/>
</dbReference>
<dbReference type="InterPro" id="IPR050109">
    <property type="entry name" value="HTH-type_TetR-like_transc_reg"/>
</dbReference>
<gene>
    <name evidence="7" type="ORF">KB449_18005</name>
</gene>
<dbReference type="SUPFAM" id="SSF46689">
    <property type="entry name" value="Homeodomain-like"/>
    <property type="match status" value="1"/>
</dbReference>
<dbReference type="RefSeq" id="WP_282909685.1">
    <property type="nucleotide sequence ID" value="NZ_JAGRPV010000001.1"/>
</dbReference>
<dbReference type="InterPro" id="IPR009057">
    <property type="entry name" value="Homeodomain-like_sf"/>
</dbReference>
<dbReference type="Proteomes" id="UP001161691">
    <property type="component" value="Unassembled WGS sequence"/>
</dbReference>
<evidence type="ECO:0000313" key="7">
    <source>
        <dbReference type="EMBL" id="MDI4646874.1"/>
    </source>
</evidence>
<dbReference type="InterPro" id="IPR023393">
    <property type="entry name" value="START-like_dom_sf"/>
</dbReference>
<organism evidence="7 8">
    <name type="scientific">Cohnella hashimotonis</name>
    <dbReference type="NCBI Taxonomy" id="2826895"/>
    <lineage>
        <taxon>Bacteria</taxon>
        <taxon>Bacillati</taxon>
        <taxon>Bacillota</taxon>
        <taxon>Bacilli</taxon>
        <taxon>Bacillales</taxon>
        <taxon>Paenibacillaceae</taxon>
        <taxon>Cohnella</taxon>
    </lineage>
</organism>
<dbReference type="InterPro" id="IPR013538">
    <property type="entry name" value="ASHA1/2-like_C"/>
</dbReference>
<keyword evidence="3 5" id="KW-0238">DNA-binding</keyword>
<keyword evidence="2" id="KW-0805">Transcription regulation</keyword>
<comment type="similarity">
    <text evidence="1">Belongs to the AHA1 family.</text>
</comment>
<dbReference type="Gene3D" id="3.30.530.20">
    <property type="match status" value="1"/>
</dbReference>
<accession>A0ABT6TJG8</accession>
<dbReference type="Gene3D" id="1.10.357.10">
    <property type="entry name" value="Tetracycline Repressor, domain 2"/>
    <property type="match status" value="1"/>
</dbReference>
<evidence type="ECO:0000256" key="2">
    <source>
        <dbReference type="ARBA" id="ARBA00023015"/>
    </source>
</evidence>
<sequence>MLVITNYQSEADFIAHDEFDSREKLMQAAIDLMADKGFKGVSTKEIAAAAGVSEMTLFRRFGTKLTLLEQAVERYHYAVEMTIAFENQIVWSLGEDLKSIGRVYHDIMARNRKLYLIVLKDDALAGVREKAQRHPKKMLELLTDYLNEMRVRGMLVETDTQMQAMTFMWMHFGAFVSRLYGGGPSSEASMADVIESSAALYEKALTPRYDEWGSDKTMDTTLKHEAESSVGKTKDAGYQIGIRRTLPVTVEAAWRYLTGADGLRVWLGEAEDVVVREGENFATREGNSGRFTVVKPLSHVRLQWMRSGWEAPSSLQIRVLAAKQGATISIHQDKLSGPAVREEMKAYWEGVQEAIRLRLEGELG</sequence>
<evidence type="ECO:0000256" key="5">
    <source>
        <dbReference type="PROSITE-ProRule" id="PRU00335"/>
    </source>
</evidence>
<keyword evidence="8" id="KW-1185">Reference proteome</keyword>
<evidence type="ECO:0000256" key="1">
    <source>
        <dbReference type="ARBA" id="ARBA00006817"/>
    </source>
</evidence>
<dbReference type="Pfam" id="PF08327">
    <property type="entry name" value="AHSA1"/>
    <property type="match status" value="1"/>
</dbReference>
<dbReference type="SUPFAM" id="SSF55961">
    <property type="entry name" value="Bet v1-like"/>
    <property type="match status" value="1"/>
</dbReference>
<dbReference type="PANTHER" id="PTHR30055:SF234">
    <property type="entry name" value="HTH-TYPE TRANSCRIPTIONAL REGULATOR BETI"/>
    <property type="match status" value="1"/>
</dbReference>
<evidence type="ECO:0000256" key="3">
    <source>
        <dbReference type="ARBA" id="ARBA00023125"/>
    </source>
</evidence>
<dbReference type="InterPro" id="IPR001647">
    <property type="entry name" value="HTH_TetR"/>
</dbReference>
<dbReference type="EMBL" id="JAGRPV010000001">
    <property type="protein sequence ID" value="MDI4646874.1"/>
    <property type="molecule type" value="Genomic_DNA"/>
</dbReference>
<protein>
    <submittedName>
        <fullName evidence="7">TetR family transcriptional regulator</fullName>
    </submittedName>
</protein>
<evidence type="ECO:0000313" key="8">
    <source>
        <dbReference type="Proteomes" id="UP001161691"/>
    </source>
</evidence>